<proteinExistence type="predicted"/>
<protein>
    <recommendedName>
        <fullName evidence="3">Head-to-tail adaptor</fullName>
    </recommendedName>
</protein>
<gene>
    <name evidence="1" type="ORF">NWFMUON74_61820</name>
</gene>
<dbReference type="KEGG" id="nwl:NWFMUON74_61820"/>
<sequence>MSQCTWPVSIACLPEDAKTVTAAEDVARLQGAIDTAVSVLWSFTGRQYGCCPRIVRPCPRECETQQAWQPGWGWYLDLYYADWRSIACSCGPACKVGGPGVVHLPAPVCSVTAVTIDGAVADPSTYVLEGDRLYAKSGQWPSQNLRVPAGEPGTWTVDYLTGTPPPAGADQMVALLAGEFWNACRGGKCRLPKRVQSISRQGVSMQMVDPVALFENMQTGISEVDLWITAVNPHRLSAPSAVSSPDYPDGA</sequence>
<accession>A0A7G1KTB1</accession>
<dbReference type="AlphaFoldDB" id="A0A7G1KTB1"/>
<dbReference type="Proteomes" id="UP000516173">
    <property type="component" value="Chromosome"/>
</dbReference>
<dbReference type="GeneID" id="80350590"/>
<evidence type="ECO:0008006" key="3">
    <source>
        <dbReference type="Google" id="ProtNLM"/>
    </source>
</evidence>
<dbReference type="EMBL" id="AP023396">
    <property type="protein sequence ID" value="BCK58410.1"/>
    <property type="molecule type" value="Genomic_DNA"/>
</dbReference>
<organism evidence="1 2">
    <name type="scientific">Nocardia wallacei</name>
    <dbReference type="NCBI Taxonomy" id="480035"/>
    <lineage>
        <taxon>Bacteria</taxon>
        <taxon>Bacillati</taxon>
        <taxon>Actinomycetota</taxon>
        <taxon>Actinomycetes</taxon>
        <taxon>Mycobacteriales</taxon>
        <taxon>Nocardiaceae</taxon>
        <taxon>Nocardia</taxon>
    </lineage>
</organism>
<dbReference type="RefSeq" id="WP_187685164.1">
    <property type="nucleotide sequence ID" value="NZ_AP023396.1"/>
</dbReference>
<name>A0A7G1KTB1_9NOCA</name>
<keyword evidence="2" id="KW-1185">Reference proteome</keyword>
<evidence type="ECO:0000313" key="2">
    <source>
        <dbReference type="Proteomes" id="UP000516173"/>
    </source>
</evidence>
<reference evidence="1 2" key="1">
    <citation type="submission" date="2020-08" db="EMBL/GenBank/DDBJ databases">
        <title>Genome Sequencing of Nocardia wallacei strain FMUON74 and assembly.</title>
        <authorList>
            <person name="Toyokawa M."/>
            <person name="Uesaka K."/>
        </authorList>
    </citation>
    <scope>NUCLEOTIDE SEQUENCE [LARGE SCALE GENOMIC DNA]</scope>
    <source>
        <strain evidence="1 2">FMUON74</strain>
    </source>
</reference>
<evidence type="ECO:0000313" key="1">
    <source>
        <dbReference type="EMBL" id="BCK58410.1"/>
    </source>
</evidence>